<reference evidence="4" key="1">
    <citation type="journal article" date="2019" name="Int. J. Syst. Evol. Microbiol.">
        <title>The Global Catalogue of Microorganisms (GCM) 10K type strain sequencing project: providing services to taxonomists for standard genome sequencing and annotation.</title>
        <authorList>
            <consortium name="The Broad Institute Genomics Platform"/>
            <consortium name="The Broad Institute Genome Sequencing Center for Infectious Disease"/>
            <person name="Wu L."/>
            <person name="Ma J."/>
        </authorList>
    </citation>
    <scope>NUCLEOTIDE SEQUENCE [LARGE SCALE GENOMIC DNA]</scope>
    <source>
        <strain evidence="4">WLHS5</strain>
    </source>
</reference>
<name>A0ABW2LN81_9PSEU</name>
<evidence type="ECO:0000259" key="2">
    <source>
        <dbReference type="Pfam" id="PF23636"/>
    </source>
</evidence>
<keyword evidence="1" id="KW-0812">Transmembrane</keyword>
<feature type="transmembrane region" description="Helical" evidence="1">
    <location>
        <begin position="37"/>
        <end position="58"/>
    </location>
</feature>
<evidence type="ECO:0000256" key="1">
    <source>
        <dbReference type="SAM" id="Phobius"/>
    </source>
</evidence>
<dbReference type="RefSeq" id="WP_380671211.1">
    <property type="nucleotide sequence ID" value="NZ_JBHTCJ010000012.1"/>
</dbReference>
<feature type="transmembrane region" description="Helical" evidence="1">
    <location>
        <begin position="70"/>
        <end position="103"/>
    </location>
</feature>
<gene>
    <name evidence="3" type="ORF">ACFQRI_20935</name>
</gene>
<protein>
    <recommendedName>
        <fullName evidence="2">DUF7144 domain-containing protein</fullName>
    </recommendedName>
</protein>
<keyword evidence="4" id="KW-1185">Reference proteome</keyword>
<evidence type="ECO:0000313" key="4">
    <source>
        <dbReference type="Proteomes" id="UP001596504"/>
    </source>
</evidence>
<dbReference type="InterPro" id="IPR055568">
    <property type="entry name" value="DUF7144"/>
</dbReference>
<keyword evidence="1" id="KW-1133">Transmembrane helix</keyword>
<proteinExistence type="predicted"/>
<feature type="domain" description="DUF7144" evidence="2">
    <location>
        <begin position="1"/>
        <end position="106"/>
    </location>
</feature>
<dbReference type="Pfam" id="PF23636">
    <property type="entry name" value="DUF7144"/>
    <property type="match status" value="1"/>
</dbReference>
<dbReference type="Proteomes" id="UP001596504">
    <property type="component" value="Unassembled WGS sequence"/>
</dbReference>
<keyword evidence="1" id="KW-0472">Membrane</keyword>
<dbReference type="EMBL" id="JBHTCJ010000012">
    <property type="protein sequence ID" value="MFC7343878.1"/>
    <property type="molecule type" value="Genomic_DNA"/>
</dbReference>
<comment type="caution">
    <text evidence="3">The sequence shown here is derived from an EMBL/GenBank/DDBJ whole genome shotgun (WGS) entry which is preliminary data.</text>
</comment>
<sequence>MLVLVGAFNVISGLTSLFRPDYYVVVAGELLVFDFTAWGWIWLALGAVQVVAGAGCLGGQRWARVAGIGLAGLAAIGHLAFLAAFPLWGLISIALCVLVMYALVVPDENSLG</sequence>
<accession>A0ABW2LN81</accession>
<evidence type="ECO:0000313" key="3">
    <source>
        <dbReference type="EMBL" id="MFC7343878.1"/>
    </source>
</evidence>
<organism evidence="3 4">
    <name type="scientific">Saccharopolyspora griseoalba</name>
    <dbReference type="NCBI Taxonomy" id="1431848"/>
    <lineage>
        <taxon>Bacteria</taxon>
        <taxon>Bacillati</taxon>
        <taxon>Actinomycetota</taxon>
        <taxon>Actinomycetes</taxon>
        <taxon>Pseudonocardiales</taxon>
        <taxon>Pseudonocardiaceae</taxon>
        <taxon>Saccharopolyspora</taxon>
    </lineage>
</organism>